<sequence>MSWTRTFLGRRWTWRCVLGSRTSFATGTGATARTTQALSFSPTLRTYSAFVIPSRACSSWCLIARFPH</sequence>
<comment type="caution">
    <text evidence="2">The sequence shown here is derived from an EMBL/GenBank/DDBJ whole genome shotgun (WGS) entry which is preliminary data.</text>
</comment>
<dbReference type="AlphaFoldDB" id="A0A6A3D6Y5"/>
<reference evidence="2 3" key="1">
    <citation type="submission" date="2018-08" db="EMBL/GenBank/DDBJ databases">
        <title>Genomic investigation of the strawberry pathogen Phytophthora fragariae indicates pathogenicity is determined by transcriptional variation in three key races.</title>
        <authorList>
            <person name="Adams T.M."/>
            <person name="Armitage A.D."/>
            <person name="Sobczyk M.K."/>
            <person name="Bates H.J."/>
            <person name="Dunwell J.M."/>
            <person name="Nellist C.F."/>
            <person name="Harrison R.J."/>
        </authorList>
    </citation>
    <scope>NUCLEOTIDE SEQUENCE [LARGE SCALE GENOMIC DNA]</scope>
    <source>
        <strain evidence="2 3">NOV-9</strain>
    </source>
</reference>
<name>A0A6A3D6Y5_9STRA</name>
<feature type="chain" id="PRO_5025653384" description="Secreted protein" evidence="1">
    <location>
        <begin position="20"/>
        <end position="68"/>
    </location>
</feature>
<protein>
    <recommendedName>
        <fullName evidence="4">Secreted protein</fullName>
    </recommendedName>
</protein>
<dbReference type="Proteomes" id="UP000429523">
    <property type="component" value="Unassembled WGS sequence"/>
</dbReference>
<evidence type="ECO:0008006" key="4">
    <source>
        <dbReference type="Google" id="ProtNLM"/>
    </source>
</evidence>
<feature type="signal peptide" evidence="1">
    <location>
        <begin position="1"/>
        <end position="19"/>
    </location>
</feature>
<keyword evidence="1" id="KW-0732">Signal</keyword>
<proteinExistence type="predicted"/>
<dbReference type="EMBL" id="QXGF01007610">
    <property type="protein sequence ID" value="KAE8917264.1"/>
    <property type="molecule type" value="Genomic_DNA"/>
</dbReference>
<accession>A0A6A3D6Y5</accession>
<gene>
    <name evidence="2" type="ORF">PF009_g32414</name>
</gene>
<evidence type="ECO:0000313" key="2">
    <source>
        <dbReference type="EMBL" id="KAE8917264.1"/>
    </source>
</evidence>
<organism evidence="2 3">
    <name type="scientific">Phytophthora fragariae</name>
    <dbReference type="NCBI Taxonomy" id="53985"/>
    <lineage>
        <taxon>Eukaryota</taxon>
        <taxon>Sar</taxon>
        <taxon>Stramenopiles</taxon>
        <taxon>Oomycota</taxon>
        <taxon>Peronosporomycetes</taxon>
        <taxon>Peronosporales</taxon>
        <taxon>Peronosporaceae</taxon>
        <taxon>Phytophthora</taxon>
    </lineage>
</organism>
<evidence type="ECO:0000313" key="3">
    <source>
        <dbReference type="Proteomes" id="UP000429523"/>
    </source>
</evidence>
<evidence type="ECO:0000256" key="1">
    <source>
        <dbReference type="SAM" id="SignalP"/>
    </source>
</evidence>